<gene>
    <name evidence="5" type="ORF">L484_002947</name>
</gene>
<dbReference type="InterPro" id="IPR001810">
    <property type="entry name" value="F-box_dom"/>
</dbReference>
<evidence type="ECO:0000259" key="4">
    <source>
        <dbReference type="Pfam" id="PF24758"/>
    </source>
</evidence>
<dbReference type="AlphaFoldDB" id="W9R468"/>
<sequence>MDYKRRAVTTGNGKDEERNPNTAGVDRISTLSNTLIHRILSSVSTVDVVRMSILSKRWSRMWYTVPHLRFYDSDAGFRKWKVFDNFMAKCLERREIGMSNNTSCAVTKFKLHIKHFWCRDENLHRLLHSPVIRNNVEELDLSMEPKYNGAVCYCLPYTALNGKSITVLKLNHVELEDSDNFSVNLPSLKSLCLEEVIVNDVTLSKLLLGCPSLEKLMLKKCPKLFNPRILSSSLKFFEMEGFIRPSHKELQVEAINLQTLVLRALYHGLNLCECSAVRTLSIHSIPNMRGESLEAIISKLPLLEDLSLRHCDLLRHFKISSKSLKSFTFAKFSRVEVNATLETPNLVSFCYTGDMKFGVSMALPNDSLMNGHIKINDCIIYEASNLYNKMIKFLSSINFSWNILTLEVRSEELRKTCGSPLTKIRHLKVKTLLRLNKKTSSDLRDSLHWASPDLETLDIEDGGKGDDDVSDFGNWMFRTN</sequence>
<evidence type="ECO:0000313" key="5">
    <source>
        <dbReference type="EMBL" id="EXB55871.1"/>
    </source>
</evidence>
<dbReference type="Pfam" id="PF23622">
    <property type="entry name" value="LRR_At1g61320_AtMIF1"/>
    <property type="match status" value="1"/>
</dbReference>
<dbReference type="SUPFAM" id="SSF81383">
    <property type="entry name" value="F-box domain"/>
    <property type="match status" value="1"/>
</dbReference>
<evidence type="ECO:0000313" key="6">
    <source>
        <dbReference type="Proteomes" id="UP000030645"/>
    </source>
</evidence>
<dbReference type="InterPro" id="IPR032675">
    <property type="entry name" value="LRR_dom_sf"/>
</dbReference>
<name>W9R468_9ROSA</name>
<dbReference type="Proteomes" id="UP000030645">
    <property type="component" value="Unassembled WGS sequence"/>
</dbReference>
<organism evidence="5 6">
    <name type="scientific">Morus notabilis</name>
    <dbReference type="NCBI Taxonomy" id="981085"/>
    <lineage>
        <taxon>Eukaryota</taxon>
        <taxon>Viridiplantae</taxon>
        <taxon>Streptophyta</taxon>
        <taxon>Embryophyta</taxon>
        <taxon>Tracheophyta</taxon>
        <taxon>Spermatophyta</taxon>
        <taxon>Magnoliopsida</taxon>
        <taxon>eudicotyledons</taxon>
        <taxon>Gunneridae</taxon>
        <taxon>Pentapetalae</taxon>
        <taxon>rosids</taxon>
        <taxon>fabids</taxon>
        <taxon>Rosales</taxon>
        <taxon>Moraceae</taxon>
        <taxon>Moreae</taxon>
        <taxon>Morus</taxon>
    </lineage>
</organism>
<dbReference type="SUPFAM" id="SSF52047">
    <property type="entry name" value="RNI-like"/>
    <property type="match status" value="1"/>
</dbReference>
<feature type="domain" description="F-box/LRR-repeat protein 15/At3g58940/PEG3-like LRR" evidence="4">
    <location>
        <begin position="125"/>
        <end position="268"/>
    </location>
</feature>
<dbReference type="Pfam" id="PF00646">
    <property type="entry name" value="F-box"/>
    <property type="match status" value="1"/>
</dbReference>
<dbReference type="EMBL" id="KE344271">
    <property type="protein sequence ID" value="EXB55871.1"/>
    <property type="molecule type" value="Genomic_DNA"/>
</dbReference>
<reference evidence="6" key="1">
    <citation type="submission" date="2013-01" db="EMBL/GenBank/DDBJ databases">
        <title>Draft Genome Sequence of a Mulberry Tree, Morus notabilis C.K. Schneid.</title>
        <authorList>
            <person name="He N."/>
            <person name="Zhao S."/>
        </authorList>
    </citation>
    <scope>NUCLEOTIDE SEQUENCE</scope>
</reference>
<dbReference type="PANTHER" id="PTHR34223">
    <property type="entry name" value="OS11G0201299 PROTEIN"/>
    <property type="match status" value="1"/>
</dbReference>
<feature type="domain" description="F-box" evidence="2">
    <location>
        <begin position="28"/>
        <end position="65"/>
    </location>
</feature>
<evidence type="ECO:0000256" key="1">
    <source>
        <dbReference type="SAM" id="MobiDB-lite"/>
    </source>
</evidence>
<dbReference type="PANTHER" id="PTHR34223:SF51">
    <property type="entry name" value="OS06G0556300 PROTEIN"/>
    <property type="match status" value="1"/>
</dbReference>
<evidence type="ECO:0000259" key="2">
    <source>
        <dbReference type="Pfam" id="PF00646"/>
    </source>
</evidence>
<keyword evidence="6" id="KW-1185">Reference proteome</keyword>
<dbReference type="eggNOG" id="ENOG502S2H2">
    <property type="taxonomic scope" value="Eukaryota"/>
</dbReference>
<dbReference type="InterPro" id="IPR053197">
    <property type="entry name" value="F-box_SCFL_complex_component"/>
</dbReference>
<dbReference type="InterPro" id="IPR036047">
    <property type="entry name" value="F-box-like_dom_sf"/>
</dbReference>
<protein>
    <submittedName>
        <fullName evidence="5">Putative FBD-associated F-box protein</fullName>
    </submittedName>
</protein>
<accession>W9R468</accession>
<dbReference type="InterPro" id="IPR055357">
    <property type="entry name" value="LRR_At1g61320_AtMIF1"/>
</dbReference>
<feature type="domain" description="At1g61320/AtMIF1 LRR" evidence="3">
    <location>
        <begin position="280"/>
        <end position="431"/>
    </location>
</feature>
<evidence type="ECO:0000259" key="3">
    <source>
        <dbReference type="Pfam" id="PF23622"/>
    </source>
</evidence>
<dbReference type="Pfam" id="PF24758">
    <property type="entry name" value="LRR_At5g56370"/>
    <property type="match status" value="1"/>
</dbReference>
<proteinExistence type="predicted"/>
<feature type="region of interest" description="Disordered" evidence="1">
    <location>
        <begin position="1"/>
        <end position="24"/>
    </location>
</feature>
<dbReference type="InterPro" id="IPR055411">
    <property type="entry name" value="LRR_FXL15/At3g58940/PEG3-like"/>
</dbReference>
<dbReference type="Gene3D" id="3.80.10.10">
    <property type="entry name" value="Ribonuclease Inhibitor"/>
    <property type="match status" value="1"/>
</dbReference>